<name>A0A2A2SCL4_9SPHN</name>
<reference evidence="2" key="1">
    <citation type="submission" date="2017-09" db="EMBL/GenBank/DDBJ databases">
        <authorList>
            <person name="Feng G."/>
            <person name="Zhu H."/>
        </authorList>
    </citation>
    <scope>NUCLEOTIDE SEQUENCE [LARGE SCALE GENOMIC DNA]</scope>
    <source>
        <strain evidence="2">1PNM-20</strain>
    </source>
</reference>
<dbReference type="AlphaFoldDB" id="A0A2A2SCL4"/>
<sequence>MEFVPNDTRAMAQDVSNALATVGRDPDRVQCFAALPTPDSERFVEGLKRGVTKLSANGALMFGRVGRALEARPLGALRGTTEQLSAMAFGVASATNADLLRFGVLHHRSRASLVSAVADGRA</sequence>
<evidence type="ECO:0000313" key="1">
    <source>
        <dbReference type="EMBL" id="PAX06953.1"/>
    </source>
</evidence>
<accession>A0A2A2SCL4</accession>
<keyword evidence="2" id="KW-1185">Reference proteome</keyword>
<dbReference type="EMBL" id="NSLI01000004">
    <property type="protein sequence ID" value="PAX06953.1"/>
    <property type="molecule type" value="Genomic_DNA"/>
</dbReference>
<evidence type="ECO:0000313" key="2">
    <source>
        <dbReference type="Proteomes" id="UP000218151"/>
    </source>
</evidence>
<comment type="caution">
    <text evidence="1">The sequence shown here is derived from an EMBL/GenBank/DDBJ whole genome shotgun (WGS) entry which is preliminary data.</text>
</comment>
<dbReference type="OrthoDB" id="149172at2"/>
<dbReference type="RefSeq" id="WP_141243930.1">
    <property type="nucleotide sequence ID" value="NZ_NSLI01000004.1"/>
</dbReference>
<dbReference type="Proteomes" id="UP000218151">
    <property type="component" value="Unassembled WGS sequence"/>
</dbReference>
<organism evidence="1 2">
    <name type="scientific">Sphingomonas lenta</name>
    <dbReference type="NCBI Taxonomy" id="1141887"/>
    <lineage>
        <taxon>Bacteria</taxon>
        <taxon>Pseudomonadati</taxon>
        <taxon>Pseudomonadota</taxon>
        <taxon>Alphaproteobacteria</taxon>
        <taxon>Sphingomonadales</taxon>
        <taxon>Sphingomonadaceae</taxon>
        <taxon>Sphingomonas</taxon>
    </lineage>
</organism>
<proteinExistence type="predicted"/>
<protein>
    <submittedName>
        <fullName evidence="1">Uncharacterized protein</fullName>
    </submittedName>
</protein>
<gene>
    <name evidence="1" type="ORF">CKY28_12860</name>
</gene>
<dbReference type="Gene3D" id="3.20.20.140">
    <property type="entry name" value="Metal-dependent hydrolases"/>
    <property type="match status" value="1"/>
</dbReference>